<evidence type="ECO:0000313" key="2">
    <source>
        <dbReference type="Proteomes" id="UP001219568"/>
    </source>
</evidence>
<proteinExistence type="predicted"/>
<comment type="caution">
    <text evidence="1">The sequence shown here is derived from an EMBL/GenBank/DDBJ whole genome shotgun (WGS) entry which is preliminary data.</text>
</comment>
<sequence length="97" mass="10661">MRLRYDVTRLSLFRALSNLRTRVPLARLLSPIPRLDAVAQTDQVSHLFAKPFASYSCLGELRIGTSNAVMVLAAHLNNSFGCALVFSKGGPLILDVF</sequence>
<dbReference type="AlphaFoldDB" id="A0AAD6I8W0"/>
<name>A0AAD6I8W0_PENCN</name>
<dbReference type="Proteomes" id="UP001219568">
    <property type="component" value="Unassembled WGS sequence"/>
</dbReference>
<evidence type="ECO:0000313" key="1">
    <source>
        <dbReference type="EMBL" id="KAJ6038142.1"/>
    </source>
</evidence>
<protein>
    <submittedName>
        <fullName evidence="1">Uncharacterized protein</fullName>
    </submittedName>
</protein>
<accession>A0AAD6I8W0</accession>
<reference evidence="1" key="1">
    <citation type="journal article" date="2023" name="IMA Fungus">
        <title>Comparative genomic study of the Penicillium genus elucidates a diverse pangenome and 15 lateral gene transfer events.</title>
        <authorList>
            <person name="Petersen C."/>
            <person name="Sorensen T."/>
            <person name="Nielsen M.R."/>
            <person name="Sondergaard T.E."/>
            <person name="Sorensen J.L."/>
            <person name="Fitzpatrick D.A."/>
            <person name="Frisvad J.C."/>
            <person name="Nielsen K.L."/>
        </authorList>
    </citation>
    <scope>NUCLEOTIDE SEQUENCE</scope>
    <source>
        <strain evidence="1">IBT 15450</strain>
    </source>
</reference>
<dbReference type="EMBL" id="JAQJZL010000009">
    <property type="protein sequence ID" value="KAJ6038142.1"/>
    <property type="molecule type" value="Genomic_DNA"/>
</dbReference>
<reference evidence="1" key="2">
    <citation type="submission" date="2023-01" db="EMBL/GenBank/DDBJ databases">
        <authorList>
            <person name="Petersen C."/>
        </authorList>
    </citation>
    <scope>NUCLEOTIDE SEQUENCE</scope>
    <source>
        <strain evidence="1">IBT 15450</strain>
    </source>
</reference>
<organism evidence="1 2">
    <name type="scientific">Penicillium canescens</name>
    <dbReference type="NCBI Taxonomy" id="5083"/>
    <lineage>
        <taxon>Eukaryota</taxon>
        <taxon>Fungi</taxon>
        <taxon>Dikarya</taxon>
        <taxon>Ascomycota</taxon>
        <taxon>Pezizomycotina</taxon>
        <taxon>Eurotiomycetes</taxon>
        <taxon>Eurotiomycetidae</taxon>
        <taxon>Eurotiales</taxon>
        <taxon>Aspergillaceae</taxon>
        <taxon>Penicillium</taxon>
    </lineage>
</organism>
<keyword evidence="2" id="KW-1185">Reference proteome</keyword>
<gene>
    <name evidence="1" type="ORF">N7460_007913</name>
</gene>